<dbReference type="Pfam" id="PF14905">
    <property type="entry name" value="OMP_b-brl_3"/>
    <property type="match status" value="1"/>
</dbReference>
<evidence type="ECO:0000313" key="2">
    <source>
        <dbReference type="EMBL" id="RDC66427.1"/>
    </source>
</evidence>
<dbReference type="RefSeq" id="WP_233507740.1">
    <property type="nucleotide sequence ID" value="NZ_QASA01000001.1"/>
</dbReference>
<dbReference type="Proteomes" id="UP000253919">
    <property type="component" value="Unassembled WGS sequence"/>
</dbReference>
<organism evidence="2 3">
    <name type="scientific">Adhaeribacter pallidiroseus</name>
    <dbReference type="NCBI Taxonomy" id="2072847"/>
    <lineage>
        <taxon>Bacteria</taxon>
        <taxon>Pseudomonadati</taxon>
        <taxon>Bacteroidota</taxon>
        <taxon>Cytophagia</taxon>
        <taxon>Cytophagales</taxon>
        <taxon>Hymenobacteraceae</taxon>
        <taxon>Adhaeribacter</taxon>
    </lineage>
</organism>
<protein>
    <recommendedName>
        <fullName evidence="1">Outer membrane protein beta-barrel domain-containing protein</fullName>
    </recommendedName>
</protein>
<dbReference type="EMBL" id="QASA01000001">
    <property type="protein sequence ID" value="RDC66427.1"/>
    <property type="molecule type" value="Genomic_DNA"/>
</dbReference>
<reference evidence="2 3" key="1">
    <citation type="submission" date="2018-04" db="EMBL/GenBank/DDBJ databases">
        <title>Adhaeribacter sp. HMF7616 genome sequencing and assembly.</title>
        <authorList>
            <person name="Kang H."/>
            <person name="Kang J."/>
            <person name="Cha I."/>
            <person name="Kim H."/>
            <person name="Joh K."/>
        </authorList>
    </citation>
    <scope>NUCLEOTIDE SEQUENCE [LARGE SCALE GENOMIC DNA]</scope>
    <source>
        <strain evidence="2 3">HMF7616</strain>
    </source>
</reference>
<accession>A0A369QTA0</accession>
<proteinExistence type="predicted"/>
<comment type="caution">
    <text evidence="2">The sequence shown here is derived from an EMBL/GenBank/DDBJ whole genome shotgun (WGS) entry which is preliminary data.</text>
</comment>
<dbReference type="AlphaFoldDB" id="A0A369QTA0"/>
<feature type="domain" description="Outer membrane protein beta-barrel" evidence="1">
    <location>
        <begin position="10"/>
        <end position="116"/>
    </location>
</feature>
<evidence type="ECO:0000313" key="3">
    <source>
        <dbReference type="Proteomes" id="UP000253919"/>
    </source>
</evidence>
<keyword evidence="3" id="KW-1185">Reference proteome</keyword>
<dbReference type="InterPro" id="IPR041700">
    <property type="entry name" value="OMP_b-brl_3"/>
</dbReference>
<sequence length="136" mass="15751">MQLSSILQGQPIQKNGFTANVFGYASYRFEKGWRLSANLGVNSPRITLQGTSASYSYHSFSVNKQLFKGKKGSISFSVNSPFQKNRRWLNEITDQQFYQRQESYFVMRRFRLSFNYRFGKVQGGIARKNAVFKTTT</sequence>
<gene>
    <name evidence="2" type="ORF">AHMF7616_05058</name>
</gene>
<evidence type="ECO:0000259" key="1">
    <source>
        <dbReference type="Pfam" id="PF14905"/>
    </source>
</evidence>
<name>A0A369QTA0_9BACT</name>